<reference evidence="2" key="1">
    <citation type="submission" date="2019-01" db="EMBL/GenBank/DDBJ databases">
        <authorList>
            <person name="Lista F."/>
            <person name="Anselmo A."/>
        </authorList>
    </citation>
    <scope>NUCLEOTIDE SEQUENCE</scope>
    <source>
        <strain evidence="2">20S</strain>
    </source>
</reference>
<name>A0A483FZZ4_KLEPN</name>
<accession>A0A483FZZ4</accession>
<gene>
    <name evidence="2" type="ORF">ETE86_26580</name>
</gene>
<feature type="compositionally biased region" description="Basic residues" evidence="1">
    <location>
        <begin position="34"/>
        <end position="45"/>
    </location>
</feature>
<organism evidence="2">
    <name type="scientific">Klebsiella pneumoniae</name>
    <dbReference type="NCBI Taxonomy" id="573"/>
    <lineage>
        <taxon>Bacteria</taxon>
        <taxon>Pseudomonadati</taxon>
        <taxon>Pseudomonadota</taxon>
        <taxon>Gammaproteobacteria</taxon>
        <taxon>Enterobacterales</taxon>
        <taxon>Enterobacteriaceae</taxon>
        <taxon>Klebsiella/Raoultella group</taxon>
        <taxon>Klebsiella</taxon>
        <taxon>Klebsiella pneumoniae complex</taxon>
    </lineage>
</organism>
<evidence type="ECO:0000256" key="1">
    <source>
        <dbReference type="SAM" id="MobiDB-lite"/>
    </source>
</evidence>
<sequence length="70" mass="7908">MAVKRCRRSRKTGFQHVQESGSSTAGNHVMASHRTTHHTIHRRLFTRVVPRVATPKKQPNGESGLESGRY</sequence>
<dbReference type="AlphaFoldDB" id="A0A483FZZ4"/>
<dbReference type="EMBL" id="SDCC01000054">
    <property type="protein sequence ID" value="TCX01490.1"/>
    <property type="molecule type" value="Genomic_DNA"/>
</dbReference>
<protein>
    <submittedName>
        <fullName evidence="2">Uncharacterized protein</fullName>
    </submittedName>
</protein>
<feature type="compositionally biased region" description="Polar residues" evidence="1">
    <location>
        <begin position="15"/>
        <end position="26"/>
    </location>
</feature>
<proteinExistence type="predicted"/>
<evidence type="ECO:0000313" key="2">
    <source>
        <dbReference type="EMBL" id="TCX01490.1"/>
    </source>
</evidence>
<feature type="region of interest" description="Disordered" evidence="1">
    <location>
        <begin position="1"/>
        <end position="70"/>
    </location>
</feature>
<comment type="caution">
    <text evidence="2">The sequence shown here is derived from an EMBL/GenBank/DDBJ whole genome shotgun (WGS) entry which is preliminary data.</text>
</comment>
<feature type="compositionally biased region" description="Basic residues" evidence="1">
    <location>
        <begin position="1"/>
        <end position="13"/>
    </location>
</feature>